<protein>
    <recommendedName>
        <fullName evidence="3">IrrE N-terminal-like domain-containing protein</fullName>
    </recommendedName>
</protein>
<evidence type="ECO:0000313" key="1">
    <source>
        <dbReference type="EMBL" id="MBA8823305.1"/>
    </source>
</evidence>
<dbReference type="Proteomes" id="UP000569329">
    <property type="component" value="Unassembled WGS sequence"/>
</dbReference>
<keyword evidence="2" id="KW-1185">Reference proteome</keyword>
<reference evidence="1 2" key="1">
    <citation type="submission" date="2020-07" db="EMBL/GenBank/DDBJ databases">
        <title>Sequencing the genomes of 1000 actinobacteria strains.</title>
        <authorList>
            <person name="Klenk H.-P."/>
        </authorList>
    </citation>
    <scope>NUCLEOTIDE SEQUENCE [LARGE SCALE GENOMIC DNA]</scope>
    <source>
        <strain evidence="1 2">DSM 45975</strain>
    </source>
</reference>
<gene>
    <name evidence="1" type="ORF">FHX42_000634</name>
</gene>
<accession>A0A839DVJ4</accession>
<dbReference type="RefSeq" id="WP_182542638.1">
    <property type="nucleotide sequence ID" value="NZ_JACGWZ010000001.1"/>
</dbReference>
<proteinExistence type="predicted"/>
<sequence length="174" mass="19501">MSPARLRRRCESRVRALVAAVGLPAPWHVNEFLDRLEHHRGRDIDLCEVSWKAGDSSGAWHANADHDVIAYPGNTSTVHQDHIILHEIGHLISAHRGRCVLSEQEAQRLAPDLAPAAFVHLLDRVSTTTEEQEAELIATLLHQRALHHRTQVVVDDTSSPTARRLSRLEYVFGS</sequence>
<dbReference type="EMBL" id="JACGWZ010000001">
    <property type="protein sequence ID" value="MBA8823305.1"/>
    <property type="molecule type" value="Genomic_DNA"/>
</dbReference>
<comment type="caution">
    <text evidence="1">The sequence shown here is derived from an EMBL/GenBank/DDBJ whole genome shotgun (WGS) entry which is preliminary data.</text>
</comment>
<organism evidence="1 2">
    <name type="scientific">Halosaccharopolyspora lacisalsi</name>
    <dbReference type="NCBI Taxonomy" id="1000566"/>
    <lineage>
        <taxon>Bacteria</taxon>
        <taxon>Bacillati</taxon>
        <taxon>Actinomycetota</taxon>
        <taxon>Actinomycetes</taxon>
        <taxon>Pseudonocardiales</taxon>
        <taxon>Pseudonocardiaceae</taxon>
        <taxon>Halosaccharopolyspora</taxon>
    </lineage>
</organism>
<name>A0A839DVJ4_9PSEU</name>
<evidence type="ECO:0008006" key="3">
    <source>
        <dbReference type="Google" id="ProtNLM"/>
    </source>
</evidence>
<dbReference type="AlphaFoldDB" id="A0A839DVJ4"/>
<evidence type="ECO:0000313" key="2">
    <source>
        <dbReference type="Proteomes" id="UP000569329"/>
    </source>
</evidence>